<dbReference type="EMBL" id="CP042435">
    <property type="protein sequence ID" value="QEC67445.1"/>
    <property type="molecule type" value="Genomic_DNA"/>
</dbReference>
<keyword evidence="2" id="KW-1185">Reference proteome</keyword>
<dbReference type="OrthoDB" id="2991685at2"/>
<sequence length="244" mass="28195">MSLYILAGAVILIALTFFLRKKSSPDASSSLKESPLDLVESTAIVKQLESLGYFKYADPKNIDTLRVNLVSSISSNFISSVDDDTTLLPLDYRCYTLDGETLFEQDGFTDYLKDMQPLFNKMNLKIDITDHIEDYDMTNKWVNHRITINNKEYIIFANFEGYGWGEAAQRFAEILNDQLELQGKDERVYLIYAANDGRCVFLTNEQFALIDKKIKDKKEKPLPVNEWCTFFKVDPTKYKKNMNH</sequence>
<gene>
    <name evidence="1" type="ORF">FRZ67_09100</name>
</gene>
<evidence type="ECO:0000313" key="2">
    <source>
        <dbReference type="Proteomes" id="UP000321533"/>
    </source>
</evidence>
<dbReference type="AlphaFoldDB" id="A0A5B8V8F6"/>
<reference evidence="1 2" key="1">
    <citation type="journal article" date="2016" name="Int. J. Syst. Evol. Microbiol.">
        <title>Panacibacter ginsenosidivorans gen. nov., sp. nov., with ginsenoside converting activity isolated from soil of a ginseng field.</title>
        <authorList>
            <person name="Siddiqi M.Z."/>
            <person name="Muhammad Shafi S."/>
            <person name="Choi K.D."/>
            <person name="Im W.T."/>
        </authorList>
    </citation>
    <scope>NUCLEOTIDE SEQUENCE [LARGE SCALE GENOMIC DNA]</scope>
    <source>
        <strain evidence="1 2">Gsoil1550</strain>
    </source>
</reference>
<accession>A0A5B8V8F6</accession>
<organism evidence="1 2">
    <name type="scientific">Panacibacter ginsenosidivorans</name>
    <dbReference type="NCBI Taxonomy" id="1813871"/>
    <lineage>
        <taxon>Bacteria</taxon>
        <taxon>Pseudomonadati</taxon>
        <taxon>Bacteroidota</taxon>
        <taxon>Chitinophagia</taxon>
        <taxon>Chitinophagales</taxon>
        <taxon>Chitinophagaceae</taxon>
        <taxon>Panacibacter</taxon>
    </lineage>
</organism>
<dbReference type="Proteomes" id="UP000321533">
    <property type="component" value="Chromosome"/>
</dbReference>
<name>A0A5B8V8F6_9BACT</name>
<dbReference type="RefSeq" id="WP_147189252.1">
    <property type="nucleotide sequence ID" value="NZ_CP042435.1"/>
</dbReference>
<proteinExistence type="predicted"/>
<evidence type="ECO:0000313" key="1">
    <source>
        <dbReference type="EMBL" id="QEC67445.1"/>
    </source>
</evidence>
<protein>
    <submittedName>
        <fullName evidence="1">Uncharacterized protein</fullName>
    </submittedName>
</protein>
<dbReference type="KEGG" id="pgin:FRZ67_09100"/>